<keyword evidence="3" id="KW-1185">Reference proteome</keyword>
<dbReference type="SUPFAM" id="SSF48208">
    <property type="entry name" value="Six-hairpin glycosidases"/>
    <property type="match status" value="1"/>
</dbReference>
<feature type="signal peptide" evidence="1">
    <location>
        <begin position="1"/>
        <end position="24"/>
    </location>
</feature>
<dbReference type="InterPro" id="IPR008928">
    <property type="entry name" value="6-hairpin_glycosidase_sf"/>
</dbReference>
<keyword evidence="1" id="KW-0732">Signal</keyword>
<dbReference type="EMBL" id="JAQJAE010000002">
    <property type="protein sequence ID" value="KAJ5607113.1"/>
    <property type="molecule type" value="Genomic_DNA"/>
</dbReference>
<evidence type="ECO:0000313" key="3">
    <source>
        <dbReference type="Proteomes" id="UP001213799"/>
    </source>
</evidence>
<dbReference type="GeneID" id="81585032"/>
<accession>A0AAD6E9W3</accession>
<name>A0AAD6E9W3_9EURO</name>
<gene>
    <name evidence="2" type="ORF">N7537_003732</name>
</gene>
<dbReference type="Pfam" id="PF03663">
    <property type="entry name" value="Glyco_hydro_76"/>
    <property type="match status" value="1"/>
</dbReference>
<dbReference type="InterPro" id="IPR053169">
    <property type="entry name" value="MUG_Protein"/>
</dbReference>
<evidence type="ECO:0000256" key="1">
    <source>
        <dbReference type="SAM" id="SignalP"/>
    </source>
</evidence>
<dbReference type="InterPro" id="IPR005198">
    <property type="entry name" value="Glyco_hydro_76"/>
</dbReference>
<dbReference type="RefSeq" id="XP_056754538.1">
    <property type="nucleotide sequence ID" value="XM_056894790.1"/>
</dbReference>
<dbReference type="GO" id="GO:0005975">
    <property type="term" value="P:carbohydrate metabolic process"/>
    <property type="evidence" value="ECO:0007669"/>
    <property type="project" value="InterPro"/>
</dbReference>
<evidence type="ECO:0000313" key="2">
    <source>
        <dbReference type="EMBL" id="KAJ5607113.1"/>
    </source>
</evidence>
<organism evidence="2 3">
    <name type="scientific">Penicillium hordei</name>
    <dbReference type="NCBI Taxonomy" id="40994"/>
    <lineage>
        <taxon>Eukaryota</taxon>
        <taxon>Fungi</taxon>
        <taxon>Dikarya</taxon>
        <taxon>Ascomycota</taxon>
        <taxon>Pezizomycotina</taxon>
        <taxon>Eurotiomycetes</taxon>
        <taxon>Eurotiomycetidae</taxon>
        <taxon>Eurotiales</taxon>
        <taxon>Aspergillaceae</taxon>
        <taxon>Penicillium</taxon>
    </lineage>
</organism>
<protein>
    <recommendedName>
        <fullName evidence="4">Mannan endo-1,6-alpha-mannosidase</fullName>
    </recommendedName>
</protein>
<dbReference type="AlphaFoldDB" id="A0AAD6E9W3"/>
<sequence length="380" mass="41106">MLFSRQGLLAPSVISLLLAGNAVAGDARTRARDALKTLQGWYNSTSGIWDTCGWWDGASCMNTVADLAALDPSVIDTATYVFNNTFHVGPVSNPSPGPEHKTVYTRDNQPSTSVNASQWLDQAYDDDGWWALAWIAAYDVTKQATYLELAEGIFESLANAWGTHCGGGGLPWSPNSTYVNAITNEVFLSVAAHLANRVPDRKEFYVRWAQKEWDWFAAQDFIGANGTVNDGLLDNCKNNGATVWSYNQGVVLGGLVELNRAAPNDTYLPAANKIAKAAITALADSNNVIHEFCEPECLPDGTQFKGIFIRNLRMLQKASPHDIYQKVISSCATSIWNNDRNEKGQFGVNWAGPIQAVVDASTHSSALDALVAAVAALGAK</sequence>
<dbReference type="Proteomes" id="UP001213799">
    <property type="component" value="Unassembled WGS sequence"/>
</dbReference>
<proteinExistence type="predicted"/>
<dbReference type="Gene3D" id="1.50.10.20">
    <property type="match status" value="1"/>
</dbReference>
<feature type="chain" id="PRO_5042286876" description="Mannan endo-1,6-alpha-mannosidase" evidence="1">
    <location>
        <begin position="25"/>
        <end position="380"/>
    </location>
</feature>
<comment type="caution">
    <text evidence="2">The sequence shown here is derived from an EMBL/GenBank/DDBJ whole genome shotgun (WGS) entry which is preliminary data.</text>
</comment>
<evidence type="ECO:0008006" key="4">
    <source>
        <dbReference type="Google" id="ProtNLM"/>
    </source>
</evidence>
<dbReference type="PANTHER" id="PTHR47791:SF1">
    <property type="entry name" value="ENDO MANNANASE, GH76 FAMILY (EUROFUNG)"/>
    <property type="match status" value="1"/>
</dbReference>
<reference evidence="2" key="2">
    <citation type="submission" date="2023-01" db="EMBL/GenBank/DDBJ databases">
        <authorList>
            <person name="Petersen C."/>
        </authorList>
    </citation>
    <scope>NUCLEOTIDE SEQUENCE</scope>
    <source>
        <strain evidence="2">IBT 12815</strain>
    </source>
</reference>
<dbReference type="PANTHER" id="PTHR47791">
    <property type="entry name" value="MEIOTICALLY UP-REGULATED GENE 191 PROTEIN"/>
    <property type="match status" value="1"/>
</dbReference>
<reference evidence="2" key="1">
    <citation type="journal article" date="2023" name="IMA Fungus">
        <title>Comparative genomic study of the Penicillium genus elucidates a diverse pangenome and 15 lateral gene transfer events.</title>
        <authorList>
            <person name="Petersen C."/>
            <person name="Sorensen T."/>
            <person name="Nielsen M.R."/>
            <person name="Sondergaard T.E."/>
            <person name="Sorensen J.L."/>
            <person name="Fitzpatrick D.A."/>
            <person name="Frisvad J.C."/>
            <person name="Nielsen K.L."/>
        </authorList>
    </citation>
    <scope>NUCLEOTIDE SEQUENCE</scope>
    <source>
        <strain evidence="2">IBT 12815</strain>
    </source>
</reference>